<dbReference type="OrthoDB" id="9813426at2"/>
<dbReference type="PANTHER" id="PTHR30353">
    <property type="entry name" value="INNER MEMBRANE PROTEIN DEDA-RELATED"/>
    <property type="match status" value="1"/>
</dbReference>
<dbReference type="EMBL" id="AP017457">
    <property type="protein sequence ID" value="BAU98767.1"/>
    <property type="molecule type" value="Genomic_DNA"/>
</dbReference>
<evidence type="ECO:0000256" key="3">
    <source>
        <dbReference type="ARBA" id="ARBA00022475"/>
    </source>
</evidence>
<feature type="domain" description="VTT" evidence="8">
    <location>
        <begin position="42"/>
        <end position="170"/>
    </location>
</feature>
<evidence type="ECO:0000313" key="10">
    <source>
        <dbReference type="Proteomes" id="UP000243847"/>
    </source>
</evidence>
<dbReference type="InterPro" id="IPR032818">
    <property type="entry name" value="DedA-like"/>
</dbReference>
<evidence type="ECO:0000256" key="2">
    <source>
        <dbReference type="ARBA" id="ARBA00010792"/>
    </source>
</evidence>
<feature type="transmembrane region" description="Helical" evidence="7">
    <location>
        <begin position="185"/>
        <end position="207"/>
    </location>
</feature>
<reference evidence="9 10" key="1">
    <citation type="journal article" date="2016" name="Genome Announc.">
        <title>Complete Genome Sequence of Aurantimicrobium minutum Type Strain KNCT, a Planktonic Ultramicrobacterium Isolated from River Water.</title>
        <authorList>
            <person name="Nakai R."/>
            <person name="Fujisawa T."/>
            <person name="Nakamura Y."/>
            <person name="Nishide H."/>
            <person name="Uchiyama I."/>
            <person name="Baba T."/>
            <person name="Toyoda A."/>
            <person name="Fujiyama A."/>
            <person name="Naganuma T."/>
            <person name="Niki H."/>
        </authorList>
    </citation>
    <scope>NUCLEOTIDE SEQUENCE [LARGE SCALE GENOMIC DNA]</scope>
    <source>
        <strain evidence="9 10">KNC</strain>
    </source>
</reference>
<dbReference type="KEGG" id="amin:AUMI_12250"/>
<protein>
    <submittedName>
        <fullName evidence="9">Membrane protein CrgA</fullName>
    </submittedName>
</protein>
<comment type="similarity">
    <text evidence="2 7">Belongs to the DedA family.</text>
</comment>
<feature type="transmembrane region" description="Helical" evidence="7">
    <location>
        <begin position="63"/>
        <end position="86"/>
    </location>
</feature>
<keyword evidence="5 7" id="KW-1133">Transmembrane helix</keyword>
<dbReference type="GeneID" id="80451408"/>
<accession>A0A182C2P5</accession>
<dbReference type="Pfam" id="PF09335">
    <property type="entry name" value="VTT_dom"/>
    <property type="match status" value="1"/>
</dbReference>
<proteinExistence type="inferred from homology"/>
<dbReference type="RefSeq" id="WP_096380398.1">
    <property type="nucleotide sequence ID" value="NZ_AP017457.1"/>
</dbReference>
<evidence type="ECO:0000256" key="7">
    <source>
        <dbReference type="RuleBase" id="RU367016"/>
    </source>
</evidence>
<evidence type="ECO:0000256" key="1">
    <source>
        <dbReference type="ARBA" id="ARBA00004651"/>
    </source>
</evidence>
<evidence type="ECO:0000256" key="6">
    <source>
        <dbReference type="ARBA" id="ARBA00023136"/>
    </source>
</evidence>
<evidence type="ECO:0000313" key="9">
    <source>
        <dbReference type="EMBL" id="BAU98767.1"/>
    </source>
</evidence>
<evidence type="ECO:0000256" key="4">
    <source>
        <dbReference type="ARBA" id="ARBA00022692"/>
    </source>
</evidence>
<gene>
    <name evidence="9" type="ORF">AUMI_12250</name>
</gene>
<feature type="transmembrane region" description="Helical" evidence="7">
    <location>
        <begin position="118"/>
        <end position="140"/>
    </location>
</feature>
<dbReference type="Proteomes" id="UP000243847">
    <property type="component" value="Chromosome sequence1"/>
</dbReference>
<keyword evidence="3 7" id="KW-1003">Cell membrane</keyword>
<name>A0A182C2P5_9MICO</name>
<dbReference type="GO" id="GO:0005886">
    <property type="term" value="C:plasma membrane"/>
    <property type="evidence" value="ECO:0007669"/>
    <property type="project" value="UniProtKB-SubCell"/>
</dbReference>
<dbReference type="InterPro" id="IPR032816">
    <property type="entry name" value="VTT_dom"/>
</dbReference>
<comment type="subcellular location">
    <subcellularLocation>
        <location evidence="1 7">Cell membrane</location>
        <topology evidence="1 7">Multi-pass membrane protein</topology>
    </subcellularLocation>
</comment>
<keyword evidence="4 7" id="KW-0812">Transmembrane</keyword>
<keyword evidence="6 7" id="KW-0472">Membrane</keyword>
<dbReference type="PANTHER" id="PTHR30353:SF0">
    <property type="entry name" value="TRANSMEMBRANE PROTEIN"/>
    <property type="match status" value="1"/>
</dbReference>
<sequence>MHTALIPFLDPENLIAGFGAYALLGVAFIVFAETGLLVGFLLPGDTLLFMTGVLAVNESFFGVNIFWVCAAISLAAFVGGEVGYFIGHKFGPSIFEKKESGFFSTKNVERTNAFFTRYGGLAVIMARFVPVVRTFAPVAAGVGKMNYKKYTLYNFIGAIIWGTGLTFAGWLVATLIPPVAVFVTNYIDVVLIGVVVIVLIPSIYHYIQAVVKARRAKAEAAHKHNPETHTVSHEEAEKLALKPEVFNQKHDGQHEADPTK</sequence>
<dbReference type="AlphaFoldDB" id="A0A182C2P5"/>
<feature type="transmembrane region" description="Helical" evidence="7">
    <location>
        <begin position="20"/>
        <end position="42"/>
    </location>
</feature>
<feature type="transmembrane region" description="Helical" evidence="7">
    <location>
        <begin position="152"/>
        <end position="173"/>
    </location>
</feature>
<organism evidence="9 10">
    <name type="scientific">Aurantimicrobium minutum</name>
    <dbReference type="NCBI Taxonomy" id="708131"/>
    <lineage>
        <taxon>Bacteria</taxon>
        <taxon>Bacillati</taxon>
        <taxon>Actinomycetota</taxon>
        <taxon>Actinomycetes</taxon>
        <taxon>Micrococcales</taxon>
        <taxon>Microbacteriaceae</taxon>
        <taxon>Aurantimicrobium</taxon>
    </lineage>
</organism>
<evidence type="ECO:0000259" key="8">
    <source>
        <dbReference type="Pfam" id="PF09335"/>
    </source>
</evidence>
<evidence type="ECO:0000256" key="5">
    <source>
        <dbReference type="ARBA" id="ARBA00022989"/>
    </source>
</evidence>